<dbReference type="RefSeq" id="WP_073391293.1">
    <property type="nucleotide sequence ID" value="NZ_FQVU01000004.1"/>
</dbReference>
<protein>
    <recommendedName>
        <fullName evidence="3">Tetratricopeptide repeat-containing protein</fullName>
    </recommendedName>
</protein>
<dbReference type="EMBL" id="FQVU01000004">
    <property type="protein sequence ID" value="SHH00268.1"/>
    <property type="molecule type" value="Genomic_DNA"/>
</dbReference>
<proteinExistence type="predicted"/>
<dbReference type="AlphaFoldDB" id="A0A1M5PEX6"/>
<reference evidence="1 2" key="1">
    <citation type="submission" date="2016-11" db="EMBL/GenBank/DDBJ databases">
        <authorList>
            <person name="Jaros S."/>
            <person name="Januszkiewicz K."/>
            <person name="Wedrychowicz H."/>
        </authorList>
    </citation>
    <scope>NUCLEOTIDE SEQUENCE [LARGE SCALE GENOMIC DNA]</scope>
    <source>
        <strain evidence="1 2">DSM 45627</strain>
    </source>
</reference>
<sequence>MTPPDGPDPVLARVGAAVVADPARARELLDELWADIGADTGDPLHRCAVAHALADVQDDVAQELRWDERALAAAGEVTDERVTASGMAASAAALYPSLHLNVGECHRRLGNRARAAEHARLGLAATASLGDDGYARLVRDGLDRLARRVGN</sequence>
<evidence type="ECO:0000313" key="1">
    <source>
        <dbReference type="EMBL" id="SHH00268.1"/>
    </source>
</evidence>
<dbReference type="Proteomes" id="UP000186132">
    <property type="component" value="Unassembled WGS sequence"/>
</dbReference>
<evidence type="ECO:0008006" key="3">
    <source>
        <dbReference type="Google" id="ProtNLM"/>
    </source>
</evidence>
<gene>
    <name evidence="1" type="ORF">SAMN05443575_3062</name>
</gene>
<keyword evidence="2" id="KW-1185">Reference proteome</keyword>
<dbReference type="STRING" id="1206085.SAMN05443575_3062"/>
<dbReference type="OrthoDB" id="8450665at2"/>
<accession>A0A1M5PEX6</accession>
<organism evidence="1 2">
    <name type="scientific">Jatrophihabitans endophyticus</name>
    <dbReference type="NCBI Taxonomy" id="1206085"/>
    <lineage>
        <taxon>Bacteria</taxon>
        <taxon>Bacillati</taxon>
        <taxon>Actinomycetota</taxon>
        <taxon>Actinomycetes</taxon>
        <taxon>Jatrophihabitantales</taxon>
        <taxon>Jatrophihabitantaceae</taxon>
        <taxon>Jatrophihabitans</taxon>
    </lineage>
</organism>
<evidence type="ECO:0000313" key="2">
    <source>
        <dbReference type="Proteomes" id="UP000186132"/>
    </source>
</evidence>
<name>A0A1M5PEX6_9ACTN</name>